<dbReference type="PROSITE" id="PS50198">
    <property type="entry name" value="PPIC_PPIASE_2"/>
    <property type="match status" value="1"/>
</dbReference>
<feature type="domain" description="PpiC" evidence="2">
    <location>
        <begin position="94"/>
        <end position="168"/>
    </location>
</feature>
<dbReference type="InterPro" id="IPR000297">
    <property type="entry name" value="PPIase_PpiC"/>
</dbReference>
<dbReference type="InterPro" id="IPR046357">
    <property type="entry name" value="PPIase_dom_sf"/>
</dbReference>
<accession>A0ABV9N0W0</accession>
<reference evidence="4" key="1">
    <citation type="journal article" date="2019" name="Int. J. Syst. Evol. Microbiol.">
        <title>The Global Catalogue of Microorganisms (GCM) 10K type strain sequencing project: providing services to taxonomists for standard genome sequencing and annotation.</title>
        <authorList>
            <consortium name="The Broad Institute Genomics Platform"/>
            <consortium name="The Broad Institute Genome Sequencing Center for Infectious Disease"/>
            <person name="Wu L."/>
            <person name="Ma J."/>
        </authorList>
    </citation>
    <scope>NUCLEOTIDE SEQUENCE [LARGE SCALE GENOMIC DNA]</scope>
    <source>
        <strain evidence="4">CCUG 63682</strain>
    </source>
</reference>
<keyword evidence="1 3" id="KW-0413">Isomerase</keyword>
<proteinExistence type="predicted"/>
<dbReference type="Proteomes" id="UP001595953">
    <property type="component" value="Unassembled WGS sequence"/>
</dbReference>
<comment type="caution">
    <text evidence="3">The sequence shown here is derived from an EMBL/GenBank/DDBJ whole genome shotgun (WGS) entry which is preliminary data.</text>
</comment>
<organism evidence="3 4">
    <name type="scientific">Geojedonia litorea</name>
    <dbReference type="NCBI Taxonomy" id="1268269"/>
    <lineage>
        <taxon>Bacteria</taxon>
        <taxon>Pseudomonadati</taxon>
        <taxon>Bacteroidota</taxon>
        <taxon>Flavobacteriia</taxon>
        <taxon>Flavobacteriales</taxon>
        <taxon>Flavobacteriaceae</taxon>
        <taxon>Geojedonia</taxon>
    </lineage>
</organism>
<evidence type="ECO:0000259" key="2">
    <source>
        <dbReference type="PROSITE" id="PS50198"/>
    </source>
</evidence>
<keyword evidence="4" id="KW-1185">Reference proteome</keyword>
<evidence type="ECO:0000256" key="1">
    <source>
        <dbReference type="PROSITE-ProRule" id="PRU00278"/>
    </source>
</evidence>
<dbReference type="Gene3D" id="3.10.50.40">
    <property type="match status" value="1"/>
</dbReference>
<keyword evidence="1" id="KW-0697">Rotamase</keyword>
<dbReference type="Pfam" id="PF13616">
    <property type="entry name" value="Rotamase_3"/>
    <property type="match status" value="1"/>
</dbReference>
<sequence>MLKFLSCFFTIMVCSFGYSQEVFEAELDSIVNEHDASEFIQRYKALDGKLITFNKEKHNTNLARDLFSLGKGTKKVYKTDIDKTYYKLIDRLEIPYHRVSYIFLDGTKKSIEEIQKLQQTVISKYKRGIPFKVLAKQYSMDQNANRGGDLGWFAKGDMVSEFEEQVLSPTHNVNDIFIVDLPSRQWHYVVLKTHNTKMIEEIKVLKVTESISK</sequence>
<dbReference type="SUPFAM" id="SSF54534">
    <property type="entry name" value="FKBP-like"/>
    <property type="match status" value="1"/>
</dbReference>
<name>A0ABV9N0W0_9FLAO</name>
<dbReference type="EMBL" id="JBHSGP010000012">
    <property type="protein sequence ID" value="MFC4721906.1"/>
    <property type="molecule type" value="Genomic_DNA"/>
</dbReference>
<evidence type="ECO:0000313" key="3">
    <source>
        <dbReference type="EMBL" id="MFC4721906.1"/>
    </source>
</evidence>
<dbReference type="GO" id="GO:0003755">
    <property type="term" value="F:peptidyl-prolyl cis-trans isomerase activity"/>
    <property type="evidence" value="ECO:0007669"/>
    <property type="project" value="UniProtKB-EC"/>
</dbReference>
<protein>
    <submittedName>
        <fullName evidence="3">Peptidylprolyl isomerase</fullName>
        <ecNumber evidence="3">5.2.1.8</ecNumber>
    </submittedName>
</protein>
<dbReference type="RefSeq" id="WP_387961970.1">
    <property type="nucleotide sequence ID" value="NZ_JBHSGP010000012.1"/>
</dbReference>
<dbReference type="EC" id="5.2.1.8" evidence="3"/>
<evidence type="ECO:0000313" key="4">
    <source>
        <dbReference type="Proteomes" id="UP001595953"/>
    </source>
</evidence>
<gene>
    <name evidence="3" type="ORF">ACFO5O_06220</name>
</gene>